<keyword evidence="1" id="KW-0175">Coiled coil</keyword>
<name>A0A4Y6PQU5_PERCE</name>
<accession>A0A5B8Y1V9</accession>
<evidence type="ECO:0000313" key="3">
    <source>
        <dbReference type="EMBL" id="QDG50704.1"/>
    </source>
</evidence>
<evidence type="ECO:0000256" key="1">
    <source>
        <dbReference type="SAM" id="Coils"/>
    </source>
</evidence>
<feature type="coiled-coil region" evidence="1">
    <location>
        <begin position="1321"/>
        <end position="1352"/>
    </location>
</feature>
<dbReference type="OrthoDB" id="5475903at2"/>
<feature type="region of interest" description="Disordered" evidence="2">
    <location>
        <begin position="28"/>
        <end position="54"/>
    </location>
</feature>
<sequence>MHRIHRSLWALVIMLTFFGCGGDPGSGNKPLSDAGGDADAGPTTDSESDTDIVSQQCTPDPELVAQENRCQIDDHCPCGTYCDLGRCIADCSEAADCQDGEVCDEFGRCRDTAATGLVPLPRQQADKGRIALDQRRLLLEEGREERLVIRVEERAVDRARATVSAGLQIKCPDQTDFSESCMLGPLAAGAAAELVVRRTAGEDPSDDVPTVTVHGPANTETAVVPRLDQLDGEAGNTDPVSIAGRYTGTMRLVGAGTDADLANLPEAQLPTEMSVQATVWDDAGEVVIAIDDPTGALTSAEQFIGTLTLEQDDDTDGLVDGQADFQTHPFIETTVAGRDHKLVAETVEAKLRSRLAPRTLSLAITQSYLGHGTTVAPTVEWAVDLQRSADTTAAVPDRSHLPAELGYDAAQRLAAASPWEHAFAGATPPSVTSLTHTFNHGGMDANLCGWSESERRAMHQALSGYWMVQEDKPSAEHANTYPQTAEFTAVYDQMQDVVGPNDPNEWLNVEDFQAQPPWSQYAHPSMSDGMACGFQDYTATTHFTGEEVSATANIDFCNDLAAKTGCQIKSVNFDHSFSMRAWLRHQETSSSYGTGPDPIDVSMTVTKLCELPSAPAYCGESISCIRATSTNPAAYPGWDFAESKLAEVDDLECADSALSAGIALDRAASQMTASEVLQKCPAELDMLELQPPAPGSPDAIFDAGAECVDVGRMLAAIGAQGRTLRPGATPLEANEQTRASAYTQRLLVRWLELHGFLAGETDQVAQMSEYFREGLNTTASDRIPPTVEEMVQKSTRGWDIFVTPHVANSVLQMPVEALVDPDYRLHRFGQTGDPTDEQKQSLAPVIFETLTRQADLLERYAEMEGPTNDPARQTPDALAEWMPRMLLAQTMAADIHQRALAAPSTPAWKDAYDSKLAQARANVAESLDYVRAVNAGANPLDIADTDLPLYFVADDADGIADRFSAITEYIAGRRDTADGWTSKAIDQAEASLVAAEEIYAAAADRQIRQERLNQWANELRMKYSDELFDFCGPHITTDDPSYDPIDDPDFVASSCALIDKPECTIDNNAYFDNWREEDILGRLCMHNEVTAATLAEDVGFASEAMRDFAAECYTDAMPDNGAVSIGACGADPQAQCLRCDWKGSVAEVQLGSTSLELAAMDKARDDGSSAEPSRNLQRAQVVCVTHHPSMRVSVPRPDNPLEVPGCVQGSIGEAYLDVVAAASDVDSARQAIVEHREAYDIEMESCFSLEETNEALQDARDSHLREMKDLRRRQLVADSIAHGAAAIKDCAATLAGSDKGVLGAGASAAASGVACGAAAAEAAANISSSALEEEMQNAQQRHDDRVATLEEDGELERCFIEAKQELVGMTTAVMDLERAAFDLERAQGELDERIAEAQAVHTEAYAYFADIDDSAEHDPAGDQWGRAEVEQYVRDFKLARRATYLAVRAVEYEYQQSLSQRQDVLEAKLPRDLRNVLSDLWDTAGTRKIGGNAPNELTVVVSLRDDILRLGDESAWPESMRPLSAVERFRTLLSSERYATYDEDGRYLGQRIPFELAPLEALDVEGGGVPIYSRTDCAERLWSLDAGVVGEQAYNGARGTMRLDLLQRNTFYSQWCSDQAGFQYSSVRPSRNLFRVPGVGKLDGTDNAANGVEAYSRARIQASVGTDHNTLESLQDSAGASTELATRGLYGDYALFIDAQFISRDGSEGLLFDKVDDILLRFDYLTVASR</sequence>
<dbReference type="EMBL" id="CP041186">
    <property type="protein sequence ID" value="QDG50704.1"/>
    <property type="molecule type" value="Genomic_DNA"/>
</dbReference>
<proteinExistence type="predicted"/>
<protein>
    <submittedName>
        <fullName evidence="3">Uncharacterized protein</fullName>
    </submittedName>
</protein>
<dbReference type="RefSeq" id="WP_141197196.1">
    <property type="nucleotide sequence ID" value="NZ_CP041186.1"/>
</dbReference>
<dbReference type="PROSITE" id="PS51257">
    <property type="entry name" value="PROKAR_LIPOPROTEIN"/>
    <property type="match status" value="1"/>
</dbReference>
<dbReference type="Proteomes" id="UP000315995">
    <property type="component" value="Chromosome"/>
</dbReference>
<evidence type="ECO:0000256" key="2">
    <source>
        <dbReference type="SAM" id="MobiDB-lite"/>
    </source>
</evidence>
<organism evidence="3 4">
    <name type="scientific">Persicimonas caeni</name>
    <dbReference type="NCBI Taxonomy" id="2292766"/>
    <lineage>
        <taxon>Bacteria</taxon>
        <taxon>Deltaproteobacteria</taxon>
        <taxon>Bradymonadales</taxon>
        <taxon>Bradymonadaceae</taxon>
        <taxon>Persicimonas</taxon>
    </lineage>
</organism>
<accession>A0A4Y6PQU5</accession>
<gene>
    <name evidence="3" type="ORF">FIV42_08170</name>
</gene>
<evidence type="ECO:0000313" key="4">
    <source>
        <dbReference type="Proteomes" id="UP000315995"/>
    </source>
</evidence>
<keyword evidence="4" id="KW-1185">Reference proteome</keyword>
<reference evidence="3 4" key="1">
    <citation type="submission" date="2019-06" db="EMBL/GenBank/DDBJ databases">
        <title>Persicimonas caeni gen. nov., sp. nov., a predatory bacterium isolated from solar saltern.</title>
        <authorList>
            <person name="Wang S."/>
        </authorList>
    </citation>
    <scope>NUCLEOTIDE SEQUENCE [LARGE SCALE GENOMIC DNA]</scope>
    <source>
        <strain evidence="3 4">YN101</strain>
    </source>
</reference>